<protein>
    <submittedName>
        <fullName evidence="2">Quinol monooxygenase YgiN</fullName>
    </submittedName>
</protein>
<organism evidence="2 3">
    <name type="scientific">Saccharopolyspora flava</name>
    <dbReference type="NCBI Taxonomy" id="95161"/>
    <lineage>
        <taxon>Bacteria</taxon>
        <taxon>Bacillati</taxon>
        <taxon>Actinomycetota</taxon>
        <taxon>Actinomycetes</taxon>
        <taxon>Pseudonocardiales</taxon>
        <taxon>Pseudonocardiaceae</taxon>
        <taxon>Saccharopolyspora</taxon>
    </lineage>
</organism>
<dbReference type="Gene3D" id="3.30.70.100">
    <property type="match status" value="1"/>
</dbReference>
<dbReference type="EMBL" id="FOZX01000001">
    <property type="protein sequence ID" value="SFS38620.1"/>
    <property type="molecule type" value="Genomic_DNA"/>
</dbReference>
<dbReference type="Pfam" id="PF03992">
    <property type="entry name" value="ABM"/>
    <property type="match status" value="1"/>
</dbReference>
<keyword evidence="2" id="KW-0560">Oxidoreductase</keyword>
<proteinExistence type="predicted"/>
<evidence type="ECO:0000313" key="3">
    <source>
        <dbReference type="Proteomes" id="UP000198852"/>
    </source>
</evidence>
<dbReference type="InterPro" id="IPR007138">
    <property type="entry name" value="ABM_dom"/>
</dbReference>
<dbReference type="GO" id="GO:0004497">
    <property type="term" value="F:monooxygenase activity"/>
    <property type="evidence" value="ECO:0007669"/>
    <property type="project" value="UniProtKB-KW"/>
</dbReference>
<dbReference type="Proteomes" id="UP000198852">
    <property type="component" value="Unassembled WGS sequence"/>
</dbReference>
<feature type="domain" description="ABM" evidence="1">
    <location>
        <begin position="9"/>
        <end position="74"/>
    </location>
</feature>
<gene>
    <name evidence="2" type="ORF">SAMN05660874_00705</name>
</gene>
<accession>A0A1I6PEP2</accession>
<evidence type="ECO:0000313" key="2">
    <source>
        <dbReference type="EMBL" id="SFS38620.1"/>
    </source>
</evidence>
<name>A0A1I6PEP2_9PSEU</name>
<keyword evidence="3" id="KW-1185">Reference proteome</keyword>
<dbReference type="RefSeq" id="WP_093413614.1">
    <property type="nucleotide sequence ID" value="NZ_FOZX01000001.1"/>
</dbReference>
<keyword evidence="2" id="KW-0503">Monooxygenase</keyword>
<reference evidence="3" key="1">
    <citation type="submission" date="2016-10" db="EMBL/GenBank/DDBJ databases">
        <authorList>
            <person name="Varghese N."/>
            <person name="Submissions S."/>
        </authorList>
    </citation>
    <scope>NUCLEOTIDE SEQUENCE [LARGE SCALE GENOMIC DNA]</scope>
    <source>
        <strain evidence="3">DSM 44771</strain>
    </source>
</reference>
<dbReference type="OrthoDB" id="165368at2"/>
<dbReference type="AlphaFoldDB" id="A0A1I6PEP2"/>
<dbReference type="SUPFAM" id="SSF54909">
    <property type="entry name" value="Dimeric alpha+beta barrel"/>
    <property type="match status" value="1"/>
</dbReference>
<dbReference type="InterPro" id="IPR011008">
    <property type="entry name" value="Dimeric_a/b-barrel"/>
</dbReference>
<evidence type="ECO:0000259" key="1">
    <source>
        <dbReference type="Pfam" id="PF03992"/>
    </source>
</evidence>
<sequence>MSTIPRVGRIMTFTAKPGRGAELASIMLQVAEGLRGSLGCELYLVSRDAEAPDTVRVVEAWTDFASADAALATTVATHADIDLNAVLGMLAEPPEQIDLDALGGVGL</sequence>